<feature type="compositionally biased region" description="Polar residues" evidence="1">
    <location>
        <begin position="64"/>
        <end position="77"/>
    </location>
</feature>
<dbReference type="Proteomes" id="UP000625711">
    <property type="component" value="Unassembled WGS sequence"/>
</dbReference>
<evidence type="ECO:0000256" key="1">
    <source>
        <dbReference type="SAM" id="MobiDB-lite"/>
    </source>
</evidence>
<evidence type="ECO:0000313" key="2">
    <source>
        <dbReference type="EMBL" id="KAF7287986.1"/>
    </source>
</evidence>
<dbReference type="AlphaFoldDB" id="A0A834MMA0"/>
<feature type="region of interest" description="Disordered" evidence="1">
    <location>
        <begin position="58"/>
        <end position="99"/>
    </location>
</feature>
<dbReference type="EMBL" id="JAACXV010000001">
    <property type="protein sequence ID" value="KAF7287986.1"/>
    <property type="molecule type" value="Genomic_DNA"/>
</dbReference>
<sequence length="235" mass="26525">MSACSRWDGKIRMSHTRQTRTLPLHRRPRPLRRFYRLSICRRRGQTSMHVLQNDKGAFRRTSRRTTAMGTGSLNTGAPSGRSGKPHHLTPARTTPERPSIRPSRLVYFQRATRLRQPRLRSPAQGVRPVSPSVVLSLAVLLRTLNKDTVETIGTSNYGKIDETNERTRGRSVAETWRLDRSLEGIRARQYQLMKPGDGIDAYHPEPPCLLAGIYTSSLLNGGFIVSALTDWRADG</sequence>
<gene>
    <name evidence="2" type="ORF">GWI33_000046</name>
</gene>
<keyword evidence="3" id="KW-1185">Reference proteome</keyword>
<reference evidence="2" key="1">
    <citation type="submission" date="2020-08" db="EMBL/GenBank/DDBJ databases">
        <title>Genome sequencing and assembly of the red palm weevil Rhynchophorus ferrugineus.</title>
        <authorList>
            <person name="Dias G.B."/>
            <person name="Bergman C.M."/>
            <person name="Manee M."/>
        </authorList>
    </citation>
    <scope>NUCLEOTIDE SEQUENCE</scope>
    <source>
        <strain evidence="2">AA-2017</strain>
        <tissue evidence="2">Whole larva</tissue>
    </source>
</reference>
<accession>A0A834MMA0</accession>
<proteinExistence type="predicted"/>
<protein>
    <submittedName>
        <fullName evidence="2">Uncharacterized protein</fullName>
    </submittedName>
</protein>
<name>A0A834MMA0_RHYFE</name>
<evidence type="ECO:0000313" key="3">
    <source>
        <dbReference type="Proteomes" id="UP000625711"/>
    </source>
</evidence>
<comment type="caution">
    <text evidence="2">The sequence shown here is derived from an EMBL/GenBank/DDBJ whole genome shotgun (WGS) entry which is preliminary data.</text>
</comment>
<organism evidence="2 3">
    <name type="scientific">Rhynchophorus ferrugineus</name>
    <name type="common">Red palm weevil</name>
    <name type="synonym">Curculio ferrugineus</name>
    <dbReference type="NCBI Taxonomy" id="354439"/>
    <lineage>
        <taxon>Eukaryota</taxon>
        <taxon>Metazoa</taxon>
        <taxon>Ecdysozoa</taxon>
        <taxon>Arthropoda</taxon>
        <taxon>Hexapoda</taxon>
        <taxon>Insecta</taxon>
        <taxon>Pterygota</taxon>
        <taxon>Neoptera</taxon>
        <taxon>Endopterygota</taxon>
        <taxon>Coleoptera</taxon>
        <taxon>Polyphaga</taxon>
        <taxon>Cucujiformia</taxon>
        <taxon>Curculionidae</taxon>
        <taxon>Dryophthorinae</taxon>
        <taxon>Rhynchophorus</taxon>
    </lineage>
</organism>